<dbReference type="Proteomes" id="UP001271890">
    <property type="component" value="Unassembled WGS sequence"/>
</dbReference>
<evidence type="ECO:0000313" key="3">
    <source>
        <dbReference type="EMBL" id="MDX7986392.1"/>
    </source>
</evidence>
<proteinExistence type="predicted"/>
<evidence type="ECO:0000256" key="1">
    <source>
        <dbReference type="ARBA" id="ARBA00022676"/>
    </source>
</evidence>
<dbReference type="Pfam" id="PF01075">
    <property type="entry name" value="Glyco_transf_9"/>
    <property type="match status" value="1"/>
</dbReference>
<name>A0ABU4S5A2_9GAMM</name>
<sequence>MKKKRFSTLRAWNRKRNYLMKDLRYYVRLIVAKFIWDKNRKNALDINIIKSVLLLRNEGKIGDMIVDTILLRELSKSGYQVDVLATVTNSIILKYNPYVRDVYLADNIDTPSFIKNYFHNIPSETINVLKSNNYDLVIDTSLFDTPIHRLNLFKQINAKNVVGFNKEKWLNCYTKNIQFDFNENHVKLTSREIMHFLNKNVGDFNYELYYPNEINIKIKKFINELRLKSKKIIVINSFAGDAERCLSIVQLKKITEKLRNSYKDISMVFLDHEDKIDIAEFSDVYKYQSESLHHTISLISHADLIISPDTSIVHISAAYKKPLIAIYQDFKSNKKLWEPGYDEAIQILATHGKLHENKDIDDIIAESVKKIFPV</sequence>
<organism evidence="3 4">
    <name type="scientific">Xenorhabdus santafensis</name>
    <dbReference type="NCBI Taxonomy" id="2582833"/>
    <lineage>
        <taxon>Bacteria</taxon>
        <taxon>Pseudomonadati</taxon>
        <taxon>Pseudomonadota</taxon>
        <taxon>Gammaproteobacteria</taxon>
        <taxon>Enterobacterales</taxon>
        <taxon>Morganellaceae</taxon>
        <taxon>Xenorhabdus</taxon>
    </lineage>
</organism>
<dbReference type="PANTHER" id="PTHR30160">
    <property type="entry name" value="TETRAACYLDISACCHARIDE 4'-KINASE-RELATED"/>
    <property type="match status" value="1"/>
</dbReference>
<dbReference type="PANTHER" id="PTHR30160:SF15">
    <property type="entry name" value="GLYCOSYLTRANSFERASE HI_0523-RELATED"/>
    <property type="match status" value="1"/>
</dbReference>
<gene>
    <name evidence="3" type="ORF">FE392_03445</name>
</gene>
<dbReference type="CDD" id="cd03789">
    <property type="entry name" value="GT9_LPS_heptosyltransferase"/>
    <property type="match status" value="1"/>
</dbReference>
<dbReference type="InterPro" id="IPR051199">
    <property type="entry name" value="LPS_LOS_Heptosyltrfase"/>
</dbReference>
<reference evidence="4" key="1">
    <citation type="journal article" date="2024" name="Toxins">
        <title>Genome Sequence Analysis of Native Xenorhabdus Strains Isolated from Entomopathogenic Nematodes in Argentina.</title>
        <authorList>
            <person name="Palma L."/>
            <person name="Frizzo L."/>
            <person name="Kaiser S."/>
            <person name="Berry C."/>
            <person name="Caballero P."/>
            <person name="Bode H.B."/>
            <person name="Del Valle E.E."/>
        </authorList>
    </citation>
    <scope>NUCLEOTIDE SEQUENCE [LARGE SCALE GENOMIC DNA]</scope>
    <source>
        <strain evidence="4">12</strain>
    </source>
</reference>
<protein>
    <submittedName>
        <fullName evidence="3">Glycosyltransferase family 9 protein</fullName>
    </submittedName>
</protein>
<dbReference type="RefSeq" id="WP_319928831.1">
    <property type="nucleotide sequence ID" value="NZ_VCDN01000012.1"/>
</dbReference>
<accession>A0ABU4S5A2</accession>
<dbReference type="EMBL" id="VCDN01000012">
    <property type="protein sequence ID" value="MDX7986392.1"/>
    <property type="molecule type" value="Genomic_DNA"/>
</dbReference>
<evidence type="ECO:0000256" key="2">
    <source>
        <dbReference type="ARBA" id="ARBA00022679"/>
    </source>
</evidence>
<dbReference type="SUPFAM" id="SSF53756">
    <property type="entry name" value="UDP-Glycosyltransferase/glycogen phosphorylase"/>
    <property type="match status" value="1"/>
</dbReference>
<evidence type="ECO:0000313" key="4">
    <source>
        <dbReference type="Proteomes" id="UP001271890"/>
    </source>
</evidence>
<keyword evidence="4" id="KW-1185">Reference proteome</keyword>
<keyword evidence="1" id="KW-0328">Glycosyltransferase</keyword>
<dbReference type="InterPro" id="IPR002201">
    <property type="entry name" value="Glyco_trans_9"/>
</dbReference>
<dbReference type="Gene3D" id="3.40.50.2000">
    <property type="entry name" value="Glycogen Phosphorylase B"/>
    <property type="match status" value="2"/>
</dbReference>
<keyword evidence="2" id="KW-0808">Transferase</keyword>
<comment type="caution">
    <text evidence="3">The sequence shown here is derived from an EMBL/GenBank/DDBJ whole genome shotgun (WGS) entry which is preliminary data.</text>
</comment>